<reference evidence="11" key="2">
    <citation type="submission" date="2020-08" db="EMBL/GenBank/DDBJ databases">
        <title>Draft Genome Sequence of Cumin Blight Pathogen Alternaria burnsii.</title>
        <authorList>
            <person name="Feng Z."/>
        </authorList>
    </citation>
    <scope>NUCLEOTIDE SEQUENCE</scope>
    <source>
        <strain evidence="11">CBS107.38</strain>
    </source>
</reference>
<dbReference type="EC" id="1.3.1.76" evidence="2"/>
<protein>
    <recommendedName>
        <fullName evidence="2">precorrin-2 dehydrogenase</fullName>
        <ecNumber evidence="2">1.3.1.76</ecNumber>
    </recommendedName>
</protein>
<evidence type="ECO:0000256" key="1">
    <source>
        <dbReference type="ARBA" id="ARBA00005010"/>
    </source>
</evidence>
<dbReference type="InterPro" id="IPR006367">
    <property type="entry name" value="Sirohaem_synthase_N"/>
</dbReference>
<evidence type="ECO:0000256" key="2">
    <source>
        <dbReference type="ARBA" id="ARBA00012400"/>
    </source>
</evidence>
<dbReference type="Proteomes" id="UP000596902">
    <property type="component" value="Unassembled WGS sequence"/>
</dbReference>
<gene>
    <name evidence="11" type="ORF">GT037_002763</name>
</gene>
<dbReference type="SUPFAM" id="SSF53335">
    <property type="entry name" value="S-adenosyl-L-methionine-dependent methyltransferases"/>
    <property type="match status" value="1"/>
</dbReference>
<dbReference type="InterPro" id="IPR010286">
    <property type="entry name" value="METTL16/RlmF"/>
</dbReference>
<dbReference type="UniPathway" id="UPA00262">
    <property type="reaction ID" value="UER00222"/>
</dbReference>
<organism evidence="11 12">
    <name type="scientific">Alternaria burnsii</name>
    <dbReference type="NCBI Taxonomy" id="1187904"/>
    <lineage>
        <taxon>Eukaryota</taxon>
        <taxon>Fungi</taxon>
        <taxon>Dikarya</taxon>
        <taxon>Ascomycota</taxon>
        <taxon>Pezizomycotina</taxon>
        <taxon>Dothideomycetes</taxon>
        <taxon>Pleosporomycetidae</taxon>
        <taxon>Pleosporales</taxon>
        <taxon>Pleosporineae</taxon>
        <taxon>Pleosporaceae</taxon>
        <taxon>Alternaria</taxon>
        <taxon>Alternaria sect. Alternaria</taxon>
    </lineage>
</organism>
<dbReference type="GO" id="GO:0008168">
    <property type="term" value="F:methyltransferase activity"/>
    <property type="evidence" value="ECO:0007669"/>
    <property type="project" value="UniProtKB-KW"/>
</dbReference>
<dbReference type="InterPro" id="IPR029063">
    <property type="entry name" value="SAM-dependent_MTases_sf"/>
</dbReference>
<dbReference type="Gene3D" id="3.40.50.150">
    <property type="entry name" value="Vaccinia Virus protein VP39"/>
    <property type="match status" value="1"/>
</dbReference>
<feature type="domain" description="Siroheme synthase central" evidence="10">
    <location>
        <begin position="131"/>
        <end position="156"/>
    </location>
</feature>
<evidence type="ECO:0000256" key="3">
    <source>
        <dbReference type="ARBA" id="ARBA00022603"/>
    </source>
</evidence>
<dbReference type="GO" id="GO:0005634">
    <property type="term" value="C:nucleus"/>
    <property type="evidence" value="ECO:0007669"/>
    <property type="project" value="TreeGrafter"/>
</dbReference>
<name>A0A8H7EHL8_9PLEO</name>
<dbReference type="Gene3D" id="1.10.3280.10">
    <property type="entry name" value="Siroheme synthase, domain 3"/>
    <property type="match status" value="1"/>
</dbReference>
<dbReference type="SUPFAM" id="SSF51735">
    <property type="entry name" value="NAD(P)-binding Rossmann-fold domains"/>
    <property type="match status" value="1"/>
</dbReference>
<evidence type="ECO:0000256" key="6">
    <source>
        <dbReference type="ARBA" id="ARBA00023027"/>
    </source>
</evidence>
<comment type="catalytic activity">
    <reaction evidence="8">
        <text>precorrin-2 + NAD(+) = sirohydrochlorin + NADH + 2 H(+)</text>
        <dbReference type="Rhea" id="RHEA:15613"/>
        <dbReference type="ChEBI" id="CHEBI:15378"/>
        <dbReference type="ChEBI" id="CHEBI:57540"/>
        <dbReference type="ChEBI" id="CHEBI:57945"/>
        <dbReference type="ChEBI" id="CHEBI:58351"/>
        <dbReference type="ChEBI" id="CHEBI:58827"/>
        <dbReference type="EC" id="1.3.1.76"/>
    </reaction>
</comment>
<dbReference type="GO" id="GO:0019354">
    <property type="term" value="P:siroheme biosynthetic process"/>
    <property type="evidence" value="ECO:0007669"/>
    <property type="project" value="UniProtKB-UniPathway"/>
</dbReference>
<accession>A0A8H7EHL8</accession>
<keyword evidence="5" id="KW-0560">Oxidoreductase</keyword>
<dbReference type="RefSeq" id="XP_038789088.1">
    <property type="nucleotide sequence ID" value="XM_038927810.1"/>
</dbReference>
<dbReference type="GO" id="GO:0070475">
    <property type="term" value="P:rRNA base methylation"/>
    <property type="evidence" value="ECO:0007669"/>
    <property type="project" value="TreeGrafter"/>
</dbReference>
<dbReference type="GeneID" id="62200988"/>
<evidence type="ECO:0000256" key="7">
    <source>
        <dbReference type="ARBA" id="ARBA00023244"/>
    </source>
</evidence>
<keyword evidence="6" id="KW-0520">NAD</keyword>
<reference evidence="11" key="1">
    <citation type="submission" date="2020-01" db="EMBL/GenBank/DDBJ databases">
        <authorList>
            <person name="Feng Z.H.Z."/>
        </authorList>
    </citation>
    <scope>NUCLEOTIDE SEQUENCE</scope>
    <source>
        <strain evidence="11">CBS107.38</strain>
    </source>
</reference>
<keyword evidence="4" id="KW-0808">Transferase</keyword>
<dbReference type="EMBL" id="JAAABM010000003">
    <property type="protein sequence ID" value="KAF7679015.1"/>
    <property type="molecule type" value="Genomic_DNA"/>
</dbReference>
<evidence type="ECO:0000256" key="5">
    <source>
        <dbReference type="ARBA" id="ARBA00023002"/>
    </source>
</evidence>
<evidence type="ECO:0000259" key="9">
    <source>
        <dbReference type="Pfam" id="PF14823"/>
    </source>
</evidence>
<evidence type="ECO:0000313" key="11">
    <source>
        <dbReference type="EMBL" id="KAF7679015.1"/>
    </source>
</evidence>
<dbReference type="CDD" id="cd02440">
    <property type="entry name" value="AdoMet_MTases"/>
    <property type="match status" value="1"/>
</dbReference>
<dbReference type="AlphaFoldDB" id="A0A8H7EHL8"/>
<dbReference type="SUPFAM" id="SSF75615">
    <property type="entry name" value="Siroheme synthase middle domains-like"/>
    <property type="match status" value="1"/>
</dbReference>
<keyword evidence="12" id="KW-1185">Reference proteome</keyword>
<dbReference type="NCBIfam" id="TIGR01470">
    <property type="entry name" value="cysG_Nterm"/>
    <property type="match status" value="1"/>
</dbReference>
<dbReference type="GO" id="GO:0043115">
    <property type="term" value="F:precorrin-2 dehydrogenase activity"/>
    <property type="evidence" value="ECO:0007669"/>
    <property type="project" value="UniProtKB-EC"/>
</dbReference>
<dbReference type="Pfam" id="PF05971">
    <property type="entry name" value="Methyltransf_10"/>
    <property type="match status" value="1"/>
</dbReference>
<comment type="caution">
    <text evidence="11">The sequence shown here is derived from an EMBL/GenBank/DDBJ whole genome shotgun (WGS) entry which is preliminary data.</text>
</comment>
<evidence type="ECO:0000256" key="4">
    <source>
        <dbReference type="ARBA" id="ARBA00022679"/>
    </source>
</evidence>
<dbReference type="InterPro" id="IPR036291">
    <property type="entry name" value="NAD(P)-bd_dom_sf"/>
</dbReference>
<proteinExistence type="predicted"/>
<dbReference type="Pfam" id="PF14824">
    <property type="entry name" value="Sirohm_synth_M"/>
    <property type="match status" value="1"/>
</dbReference>
<keyword evidence="7" id="KW-0627">Porphyrin biosynthesis</keyword>
<evidence type="ECO:0000256" key="8">
    <source>
        <dbReference type="ARBA" id="ARBA00047561"/>
    </source>
</evidence>
<keyword evidence="3" id="KW-0489">Methyltransferase</keyword>
<dbReference type="Gene3D" id="3.40.50.720">
    <property type="entry name" value="NAD(P)-binding Rossmann-like Domain"/>
    <property type="match status" value="1"/>
</dbReference>
<evidence type="ECO:0000259" key="10">
    <source>
        <dbReference type="Pfam" id="PF14824"/>
    </source>
</evidence>
<evidence type="ECO:0000313" key="12">
    <source>
        <dbReference type="Proteomes" id="UP000596902"/>
    </source>
</evidence>
<sequence>MKGPYPEIQGGGSLILAWQIRNKRVLVVGGGEVAAGRIVNVLNADAKITVVSPRDGLNEEVAYRIEQGQVDYVDRKFEPQDLDGVDMVLTAVDDPEASSQIYKLCKERRIAANIADVPPECDFYFGSVHRDGPLQIMVSTNGNGPKLANIVRRQIAAGLPYNIGNAVQRVGMLRRKLRKVAPNIEEGPKRMQWMSKVCEQYSLDDLCAMTEEDMEMLLGFYKPNTVPSLEQVRLQEEDGAQHNVVNSVVMSEDGTNLAQRPPYVTVDFKALAKSDKDFKQLWQRTSGKLDFQDPSTTQALSKTMLRVDFGLELDVPDDRLCPPIPNRWNYVAWLQGLIDSTSPDYSSRYDSSRQVQGLDIGTGASAIYTLLCLRSRPNWSMCATDIDKKSFDSAARNLALNNLMTRTKLLQTTELNPLIPLAALGVDRLDFTICNPPFFNDVSDMQSSLKGEGKSWKPNAVCTGSENEMVCFGGDLGFVTKIVNESLVLREKVQWYTSMFGKMESAKTIINLLKKHGITNWAVGDIDVGSSTKRWIVAWSFGDFRPRNSHARIEKMANEFLPFPTSYPIALPPSVEPQTAKDAINTQLSSLDLTWMWDAVTSTGIGEASQNVWSRSYRRAYERKQREGLVDMKQDRKIELAFRIRVVELAREVVVEWLRGTDQVLWESLCGLIHRHFKKT</sequence>
<dbReference type="InterPro" id="IPR028162">
    <property type="entry name" value="Met8_C"/>
</dbReference>
<dbReference type="InterPro" id="IPR028281">
    <property type="entry name" value="Sirohaem_synthase_central"/>
</dbReference>
<dbReference type="PANTHER" id="PTHR13393">
    <property type="entry name" value="SAM-DEPENDENT METHYLTRANSFERASE"/>
    <property type="match status" value="1"/>
</dbReference>
<dbReference type="Pfam" id="PF14823">
    <property type="entry name" value="Sirohm_synth_C"/>
    <property type="match status" value="1"/>
</dbReference>
<comment type="pathway">
    <text evidence="1">Porphyrin-containing compound metabolism; siroheme biosynthesis; sirohydrochlorin from precorrin-2: step 1/1.</text>
</comment>
<feature type="domain" description="Siroheme biosynthesis protein Met8 C-terminal" evidence="9">
    <location>
        <begin position="160"/>
        <end position="227"/>
    </location>
</feature>
<dbReference type="Pfam" id="PF13241">
    <property type="entry name" value="NAD_binding_7"/>
    <property type="match status" value="1"/>
</dbReference>
<dbReference type="PANTHER" id="PTHR13393:SF0">
    <property type="entry name" value="RNA N6-ADENOSINE-METHYLTRANSFERASE METTL16"/>
    <property type="match status" value="1"/>
</dbReference>